<dbReference type="InterPro" id="IPR013096">
    <property type="entry name" value="Cupin_2"/>
</dbReference>
<proteinExistence type="predicted"/>
<dbReference type="Gene3D" id="1.20.1290.10">
    <property type="entry name" value="AhpD-like"/>
    <property type="match status" value="1"/>
</dbReference>
<accession>A0A346NSP5</accession>
<dbReference type="InterPro" id="IPR047263">
    <property type="entry name" value="HNL-like_cupin"/>
</dbReference>
<dbReference type="Gene3D" id="2.60.120.10">
    <property type="entry name" value="Jelly Rolls"/>
    <property type="match status" value="1"/>
</dbReference>
<dbReference type="InterPro" id="IPR014710">
    <property type="entry name" value="RmlC-like_jellyroll"/>
</dbReference>
<dbReference type="EMBL" id="CP031769">
    <property type="protein sequence ID" value="AXR08552.1"/>
    <property type="molecule type" value="Genomic_DNA"/>
</dbReference>
<feature type="domain" description="Cupin type-2" evidence="2">
    <location>
        <begin position="271"/>
        <end position="338"/>
    </location>
</feature>
<dbReference type="KEGG" id="salm:D0Y50_15350"/>
<protein>
    <submittedName>
        <fullName evidence="3">Cupin domain-containing protein</fullName>
    </submittedName>
</protein>
<sequence>MAIMSVKTQASEDQLTDRQQAIIPIAALTASGNTQELEGALNDGLEKGLTVNEVKEIFIHSYAYAGFPRALNGINTFIKVAESRKERGIKDKAGDEATPLPDDYNANAYGHKVRNELVGSDISNRKTGYAAFVPAIDKFLVEHLFADIFYRDVLSVKDRELVTISMLSAMPGAEAQLASHMKLSLGVGYSAAQLRQFIRVLNETVGQDSAIRAQSMLKETADIVLENAEVGAVEVSKDDSVTVGAADKFSGTAKVTSRFSSSVSSHYRGARVEFEPGAKTAWHTHPKGQTLIIISGEGVVQSDGNEVQSMLPGNVITIPPNVRHWHGAAPDSPMSHIAISTPDNGETVTWMELVSDD</sequence>
<gene>
    <name evidence="3" type="ORF">D0Y50_15350</name>
</gene>
<dbReference type="Proteomes" id="UP000262073">
    <property type="component" value="Chromosome"/>
</dbReference>
<evidence type="ECO:0000259" key="2">
    <source>
        <dbReference type="Pfam" id="PF07883"/>
    </source>
</evidence>
<dbReference type="InterPro" id="IPR029032">
    <property type="entry name" value="AhpD-like"/>
</dbReference>
<evidence type="ECO:0000313" key="3">
    <source>
        <dbReference type="EMBL" id="AXR08552.1"/>
    </source>
</evidence>
<dbReference type="SUPFAM" id="SSF51182">
    <property type="entry name" value="RmlC-like cupins"/>
    <property type="match status" value="1"/>
</dbReference>
<dbReference type="PANTHER" id="PTHR43698:SF1">
    <property type="entry name" value="BLL4564 PROTEIN"/>
    <property type="match status" value="1"/>
</dbReference>
<name>A0A346NSP5_9ALTE</name>
<dbReference type="OrthoDB" id="9802489at2"/>
<reference evidence="3 4" key="1">
    <citation type="submission" date="2018-08" db="EMBL/GenBank/DDBJ databases">
        <title>Salinimonas sediminis sp. nov., a piezophilic bacterium isolated from a deep-sea sediment sample from the New Britain Trench.</title>
        <authorList>
            <person name="Cao J."/>
        </authorList>
    </citation>
    <scope>NUCLEOTIDE SEQUENCE [LARGE SCALE GENOMIC DNA]</scope>
    <source>
        <strain evidence="3 4">N102</strain>
    </source>
</reference>
<dbReference type="InterPro" id="IPR003779">
    <property type="entry name" value="CMD-like"/>
</dbReference>
<organism evidence="3 4">
    <name type="scientific">Salinimonas sediminis</name>
    <dbReference type="NCBI Taxonomy" id="2303538"/>
    <lineage>
        <taxon>Bacteria</taxon>
        <taxon>Pseudomonadati</taxon>
        <taxon>Pseudomonadota</taxon>
        <taxon>Gammaproteobacteria</taxon>
        <taxon>Alteromonadales</taxon>
        <taxon>Alteromonadaceae</taxon>
        <taxon>Alteromonas/Salinimonas group</taxon>
        <taxon>Salinimonas</taxon>
    </lineage>
</organism>
<feature type="domain" description="Carboxymuconolactone decarboxylase-like" evidence="1">
    <location>
        <begin position="12"/>
        <end position="73"/>
    </location>
</feature>
<dbReference type="GO" id="GO:0051920">
    <property type="term" value="F:peroxiredoxin activity"/>
    <property type="evidence" value="ECO:0007669"/>
    <property type="project" value="InterPro"/>
</dbReference>
<dbReference type="Pfam" id="PF07883">
    <property type="entry name" value="Cupin_2"/>
    <property type="match status" value="1"/>
</dbReference>
<dbReference type="InterPro" id="IPR011051">
    <property type="entry name" value="RmlC_Cupin_sf"/>
</dbReference>
<keyword evidence="4" id="KW-1185">Reference proteome</keyword>
<feature type="domain" description="Carboxymuconolactone decarboxylase-like" evidence="1">
    <location>
        <begin position="134"/>
        <end position="213"/>
    </location>
</feature>
<evidence type="ECO:0000313" key="4">
    <source>
        <dbReference type="Proteomes" id="UP000262073"/>
    </source>
</evidence>
<dbReference type="Pfam" id="PF02627">
    <property type="entry name" value="CMD"/>
    <property type="match status" value="2"/>
</dbReference>
<dbReference type="AlphaFoldDB" id="A0A346NSP5"/>
<dbReference type="PANTHER" id="PTHR43698">
    <property type="entry name" value="RIBD C-TERMINAL DOMAIN CONTAINING PROTEIN"/>
    <property type="match status" value="1"/>
</dbReference>
<evidence type="ECO:0000259" key="1">
    <source>
        <dbReference type="Pfam" id="PF02627"/>
    </source>
</evidence>
<dbReference type="SUPFAM" id="SSF69118">
    <property type="entry name" value="AhpD-like"/>
    <property type="match status" value="1"/>
</dbReference>
<dbReference type="CDD" id="cd02233">
    <property type="entry name" value="cupin_HNL-like"/>
    <property type="match status" value="1"/>
</dbReference>